<sequence>MQACRWHRTRRRRSTSATLRCTMPLPTRVEAPEGHPHTAPTSLLPKPGIDSRSCTGWQISLTHPATREPRHR</sequence>
<gene>
    <name evidence="2" type="ORF">PsYK624_108260</name>
</gene>
<evidence type="ECO:0000313" key="3">
    <source>
        <dbReference type="Proteomes" id="UP000703269"/>
    </source>
</evidence>
<dbReference type="EMBL" id="BPQB01000042">
    <property type="protein sequence ID" value="GJE94655.1"/>
    <property type="molecule type" value="Genomic_DNA"/>
</dbReference>
<name>A0A9P3GGQ7_9APHY</name>
<feature type="region of interest" description="Disordered" evidence="1">
    <location>
        <begin position="26"/>
        <end position="72"/>
    </location>
</feature>
<comment type="caution">
    <text evidence="2">The sequence shown here is derived from an EMBL/GenBank/DDBJ whole genome shotgun (WGS) entry which is preliminary data.</text>
</comment>
<evidence type="ECO:0000313" key="2">
    <source>
        <dbReference type="EMBL" id="GJE94655.1"/>
    </source>
</evidence>
<proteinExistence type="predicted"/>
<protein>
    <submittedName>
        <fullName evidence="2">Uncharacterized protein</fullName>
    </submittedName>
</protein>
<keyword evidence="3" id="KW-1185">Reference proteome</keyword>
<reference evidence="2 3" key="1">
    <citation type="submission" date="2021-08" db="EMBL/GenBank/DDBJ databases">
        <title>Draft Genome Sequence of Phanerochaete sordida strain YK-624.</title>
        <authorList>
            <person name="Mori T."/>
            <person name="Dohra H."/>
            <person name="Suzuki T."/>
            <person name="Kawagishi H."/>
            <person name="Hirai H."/>
        </authorList>
    </citation>
    <scope>NUCLEOTIDE SEQUENCE [LARGE SCALE GENOMIC DNA]</scope>
    <source>
        <strain evidence="2 3">YK-624</strain>
    </source>
</reference>
<dbReference type="Proteomes" id="UP000703269">
    <property type="component" value="Unassembled WGS sequence"/>
</dbReference>
<dbReference type="AlphaFoldDB" id="A0A9P3GGQ7"/>
<organism evidence="2 3">
    <name type="scientific">Phanerochaete sordida</name>
    <dbReference type="NCBI Taxonomy" id="48140"/>
    <lineage>
        <taxon>Eukaryota</taxon>
        <taxon>Fungi</taxon>
        <taxon>Dikarya</taxon>
        <taxon>Basidiomycota</taxon>
        <taxon>Agaricomycotina</taxon>
        <taxon>Agaricomycetes</taxon>
        <taxon>Polyporales</taxon>
        <taxon>Phanerochaetaceae</taxon>
        <taxon>Phanerochaete</taxon>
    </lineage>
</organism>
<evidence type="ECO:0000256" key="1">
    <source>
        <dbReference type="SAM" id="MobiDB-lite"/>
    </source>
</evidence>
<feature type="compositionally biased region" description="Polar residues" evidence="1">
    <location>
        <begin position="52"/>
        <end position="63"/>
    </location>
</feature>
<accession>A0A9P3GGQ7</accession>